<dbReference type="PANTHER" id="PTHR34407">
    <property type="entry name" value="EXPRESSED PROTEIN"/>
    <property type="match status" value="1"/>
</dbReference>
<dbReference type="GO" id="GO:0016788">
    <property type="term" value="F:hydrolase activity, acting on ester bonds"/>
    <property type="evidence" value="ECO:0007669"/>
    <property type="project" value="UniProtKB-ARBA"/>
</dbReference>
<dbReference type="Gene3D" id="3.40.50.1110">
    <property type="entry name" value="SGNH hydrolase"/>
    <property type="match status" value="1"/>
</dbReference>
<dbReference type="GO" id="GO:0004308">
    <property type="term" value="F:exo-alpha-sialidase activity"/>
    <property type="evidence" value="ECO:0007669"/>
    <property type="project" value="UniProtKB-EC"/>
</dbReference>
<dbReference type="PANTHER" id="PTHR34407:SF1">
    <property type="entry name" value="SGNH HYDROLASE-TYPE ESTERASE DOMAIN-CONTAINING PROTEIN"/>
    <property type="match status" value="1"/>
</dbReference>
<feature type="signal peptide" evidence="1">
    <location>
        <begin position="1"/>
        <end position="22"/>
    </location>
</feature>
<accession>A0A841J7R2</accession>
<organism evidence="3 4">
    <name type="scientific">Mucilaginibacter lappiensis</name>
    <dbReference type="NCBI Taxonomy" id="354630"/>
    <lineage>
        <taxon>Bacteria</taxon>
        <taxon>Pseudomonadati</taxon>
        <taxon>Bacteroidota</taxon>
        <taxon>Sphingobacteriia</taxon>
        <taxon>Sphingobacteriales</taxon>
        <taxon>Sphingobacteriaceae</taxon>
        <taxon>Mucilaginibacter</taxon>
    </lineage>
</organism>
<feature type="domain" description="SGNH hydrolase-type esterase" evidence="2">
    <location>
        <begin position="304"/>
        <end position="470"/>
    </location>
</feature>
<gene>
    <name evidence="3" type="ORF">HDF22_000879</name>
</gene>
<dbReference type="Gene3D" id="2.60.120.260">
    <property type="entry name" value="Galactose-binding domain-like"/>
    <property type="match status" value="1"/>
</dbReference>
<dbReference type="Pfam" id="PF13472">
    <property type="entry name" value="Lipase_GDSL_2"/>
    <property type="match status" value="1"/>
</dbReference>
<dbReference type="EC" id="3.2.1.18" evidence="3"/>
<dbReference type="InterPro" id="IPR029058">
    <property type="entry name" value="AB_hydrolase_fold"/>
</dbReference>
<protein>
    <submittedName>
        <fullName evidence="3">Sialidase-1</fullName>
        <ecNumber evidence="3">3.2.1.18</ecNumber>
    </submittedName>
</protein>
<evidence type="ECO:0000259" key="2">
    <source>
        <dbReference type="Pfam" id="PF13472"/>
    </source>
</evidence>
<feature type="chain" id="PRO_5032760866" evidence="1">
    <location>
        <begin position="23"/>
        <end position="645"/>
    </location>
</feature>
<keyword evidence="3" id="KW-0378">Hydrolase</keyword>
<comment type="caution">
    <text evidence="3">The sequence shown here is derived from an EMBL/GenBank/DDBJ whole genome shotgun (WGS) entry which is preliminary data.</text>
</comment>
<evidence type="ECO:0000313" key="4">
    <source>
        <dbReference type="Proteomes" id="UP000548326"/>
    </source>
</evidence>
<dbReference type="InterPro" id="IPR013830">
    <property type="entry name" value="SGNH_hydro"/>
</dbReference>
<reference evidence="3 4" key="1">
    <citation type="submission" date="2020-08" db="EMBL/GenBank/DDBJ databases">
        <title>Genomic Encyclopedia of Type Strains, Phase IV (KMG-V): Genome sequencing to study the core and pangenomes of soil and plant-associated prokaryotes.</title>
        <authorList>
            <person name="Whitman W."/>
        </authorList>
    </citation>
    <scope>NUCLEOTIDE SEQUENCE [LARGE SCALE GENOMIC DNA]</scope>
    <source>
        <strain evidence="3 4">MP601</strain>
    </source>
</reference>
<keyword evidence="3" id="KW-0326">Glycosidase</keyword>
<dbReference type="RefSeq" id="WP_183585884.1">
    <property type="nucleotide sequence ID" value="NZ_JACHCA010000002.1"/>
</dbReference>
<proteinExistence type="predicted"/>
<dbReference type="SUPFAM" id="SSF53474">
    <property type="entry name" value="alpha/beta-Hydrolases"/>
    <property type="match status" value="1"/>
</dbReference>
<evidence type="ECO:0000256" key="1">
    <source>
        <dbReference type="SAM" id="SignalP"/>
    </source>
</evidence>
<dbReference type="Gene3D" id="3.40.50.1820">
    <property type="entry name" value="alpha/beta hydrolase"/>
    <property type="match status" value="1"/>
</dbReference>
<name>A0A841J7R2_9SPHI</name>
<evidence type="ECO:0000313" key="3">
    <source>
        <dbReference type="EMBL" id="MBB6126774.1"/>
    </source>
</evidence>
<dbReference type="AlphaFoldDB" id="A0A841J7R2"/>
<dbReference type="Proteomes" id="UP000548326">
    <property type="component" value="Unassembled WGS sequence"/>
</dbReference>
<dbReference type="EMBL" id="JACHCA010000002">
    <property type="protein sequence ID" value="MBB6126774.1"/>
    <property type="molecule type" value="Genomic_DNA"/>
</dbReference>
<dbReference type="SUPFAM" id="SSF52266">
    <property type="entry name" value="SGNH hydrolase"/>
    <property type="match status" value="1"/>
</dbReference>
<dbReference type="InterPro" id="IPR036514">
    <property type="entry name" value="SGNH_hydro_sf"/>
</dbReference>
<keyword evidence="1" id="KW-0732">Signal</keyword>
<dbReference type="CDD" id="cd00229">
    <property type="entry name" value="SGNH_hydrolase"/>
    <property type="match status" value="1"/>
</dbReference>
<sequence>MMKFKYLFILAISFGAFLPVKAQDKANLWKGFEKVTVSIDGHNAYYVKPKQALPGNPWVWRASFPDWHTEIDSILLTKGFYVAFVNVDNQYGNPQALQVWDKFYAYLTEKQSFAHRVALEAVSRGGLYVYGWAKRNPDKVSCIYGETPVCDFKSWPGGKGKGPGDANSWKELKEVYHFTEEQALAYKDNPIDNLDGLASFRVPVLHTIGLNDKLVPPDENTYPFAKNYLALGGPVSIQPITQGPVELQGHHVKIDRPEYYADFIYSNSYPVKNELRYSNYVTTASKLNNFYYAVTVKKKATVSFLGGSITFNPGWRDKICRYLKETYPETDFHFIAAGIPSLGSLPHAFRVQRDILDSGKTDLLFLEAAVNDRGTDSTTQVRALEGIVRHARNANPYTDVILMAFVDPQKMENYAKGRLSPELFNHELIARHYNLPYVNLALEVNDKIKNKEFTWADDFKDIHPAYYGQELYFATIRTLLQECVEDKYKVPFKIPVPQVIDKARYENGSYYDLANAKLGKDWQITPDWDPKDGLSTRPGFVHVPVLNADEPGAELTLPFKGNAVGIAVVAGGDAGTISYAIDNGPYKDKDLFTEFSSWLHLPIYHLLGDNLSNGSHVLKIKISDKKNGSSKGHACRIVHFLVNNK</sequence>